<keyword evidence="2" id="KW-1185">Reference proteome</keyword>
<sequence length="30" mass="3180">PGNINQSESYVSGGIFSRPYPTAVLPVTVE</sequence>
<dbReference type="Proteomes" id="UP000037696">
    <property type="component" value="Unassembled WGS sequence"/>
</dbReference>
<name>A0A0M9WA43_9EURO</name>
<feature type="non-terminal residue" evidence="1">
    <location>
        <position position="1"/>
    </location>
</feature>
<gene>
    <name evidence="1" type="ORF">ACN38_g12144</name>
</gene>
<comment type="caution">
    <text evidence="1">The sequence shown here is derived from an EMBL/GenBank/DDBJ whole genome shotgun (WGS) entry which is preliminary data.</text>
</comment>
<evidence type="ECO:0000313" key="2">
    <source>
        <dbReference type="Proteomes" id="UP000037696"/>
    </source>
</evidence>
<reference evidence="1 2" key="1">
    <citation type="submission" date="2015-08" db="EMBL/GenBank/DDBJ databases">
        <title>Genome sequencing of Penicillium nordicum.</title>
        <authorList>
            <person name="Nguyen H.D."/>
            <person name="Seifert K.A."/>
        </authorList>
    </citation>
    <scope>NUCLEOTIDE SEQUENCE [LARGE SCALE GENOMIC DNA]</scope>
    <source>
        <strain evidence="1 2">DAOMC 185683</strain>
    </source>
</reference>
<proteinExistence type="predicted"/>
<organism evidence="1 2">
    <name type="scientific">Penicillium nordicum</name>
    <dbReference type="NCBI Taxonomy" id="229535"/>
    <lineage>
        <taxon>Eukaryota</taxon>
        <taxon>Fungi</taxon>
        <taxon>Dikarya</taxon>
        <taxon>Ascomycota</taxon>
        <taxon>Pezizomycotina</taxon>
        <taxon>Eurotiomycetes</taxon>
        <taxon>Eurotiomycetidae</taxon>
        <taxon>Eurotiales</taxon>
        <taxon>Aspergillaceae</taxon>
        <taxon>Penicillium</taxon>
    </lineage>
</organism>
<dbReference type="EMBL" id="LHQQ01000356">
    <property type="protein sequence ID" value="KOS37089.1"/>
    <property type="molecule type" value="Genomic_DNA"/>
</dbReference>
<protein>
    <submittedName>
        <fullName evidence="1">Uncharacterized protein</fullName>
    </submittedName>
</protein>
<accession>A0A0M9WA43</accession>
<evidence type="ECO:0000313" key="1">
    <source>
        <dbReference type="EMBL" id="KOS37089.1"/>
    </source>
</evidence>
<dbReference type="AlphaFoldDB" id="A0A0M9WA43"/>